<evidence type="ECO:0000313" key="2">
    <source>
        <dbReference type="EMBL" id="KAK3693165.1"/>
    </source>
</evidence>
<feature type="compositionally biased region" description="Polar residues" evidence="1">
    <location>
        <begin position="25"/>
        <end position="43"/>
    </location>
</feature>
<evidence type="ECO:0000256" key="1">
    <source>
        <dbReference type="SAM" id="MobiDB-lite"/>
    </source>
</evidence>
<reference evidence="2" key="1">
    <citation type="journal article" date="2023" name="Mol. Phylogenet. Evol.">
        <title>Genome-scale phylogeny and comparative genomics of the fungal order Sordariales.</title>
        <authorList>
            <person name="Hensen N."/>
            <person name="Bonometti L."/>
            <person name="Westerberg I."/>
            <person name="Brannstrom I.O."/>
            <person name="Guillou S."/>
            <person name="Cros-Aarteil S."/>
            <person name="Calhoun S."/>
            <person name="Haridas S."/>
            <person name="Kuo A."/>
            <person name="Mondo S."/>
            <person name="Pangilinan J."/>
            <person name="Riley R."/>
            <person name="LaButti K."/>
            <person name="Andreopoulos B."/>
            <person name="Lipzen A."/>
            <person name="Chen C."/>
            <person name="Yan M."/>
            <person name="Daum C."/>
            <person name="Ng V."/>
            <person name="Clum A."/>
            <person name="Steindorff A."/>
            <person name="Ohm R.A."/>
            <person name="Martin F."/>
            <person name="Silar P."/>
            <person name="Natvig D.O."/>
            <person name="Lalanne C."/>
            <person name="Gautier V."/>
            <person name="Ament-Velasquez S.L."/>
            <person name="Kruys A."/>
            <person name="Hutchinson M.I."/>
            <person name="Powell A.J."/>
            <person name="Barry K."/>
            <person name="Miller A.N."/>
            <person name="Grigoriev I.V."/>
            <person name="Debuchy R."/>
            <person name="Gladieux P."/>
            <person name="Hiltunen Thoren M."/>
            <person name="Johannesson H."/>
        </authorList>
    </citation>
    <scope>NUCLEOTIDE SEQUENCE</scope>
    <source>
        <strain evidence="2">CBS 314.62</strain>
    </source>
</reference>
<feature type="region of interest" description="Disordered" evidence="1">
    <location>
        <begin position="1"/>
        <end position="59"/>
    </location>
</feature>
<dbReference type="InterPro" id="IPR022190">
    <property type="entry name" value="DUF3716"/>
</dbReference>
<accession>A0AAE0XH70</accession>
<organism evidence="2 3">
    <name type="scientific">Podospora appendiculata</name>
    <dbReference type="NCBI Taxonomy" id="314037"/>
    <lineage>
        <taxon>Eukaryota</taxon>
        <taxon>Fungi</taxon>
        <taxon>Dikarya</taxon>
        <taxon>Ascomycota</taxon>
        <taxon>Pezizomycotina</taxon>
        <taxon>Sordariomycetes</taxon>
        <taxon>Sordariomycetidae</taxon>
        <taxon>Sordariales</taxon>
        <taxon>Podosporaceae</taxon>
        <taxon>Podospora</taxon>
    </lineage>
</organism>
<name>A0AAE0XH70_9PEZI</name>
<comment type="caution">
    <text evidence="2">The sequence shown here is derived from an EMBL/GenBank/DDBJ whole genome shotgun (WGS) entry which is preliminary data.</text>
</comment>
<keyword evidence="3" id="KW-1185">Reference proteome</keyword>
<feature type="region of interest" description="Disordered" evidence="1">
    <location>
        <begin position="84"/>
        <end position="116"/>
    </location>
</feature>
<dbReference type="Proteomes" id="UP001270362">
    <property type="component" value="Unassembled WGS sequence"/>
</dbReference>
<dbReference type="AlphaFoldDB" id="A0AAE0XH70"/>
<sequence>MPRPDSEEEEFSDSDTDSDSDSSTHTITHNPQPASTLNTNGTFQLLAPPNPAEASSGYSSDFFASKNVSSGSDLRRGNHVMGKLVNKAKRKADNTDGNIHDHAGEPPASRARARSGSRDAFIWEENPDVLNWNEDEDDFDASLLQQHMASDIHPQYEYSQSGMVPVSSAPTSAPKLHPLFPQTPAQLIRQTLPHIPIPNHNSTLRILADLPVKQVPVLRRAFHDSKPQNVPSYFMQATGDLLSLEQSCERCQRQTGVYTGCVVVREPAALQITGGACACCWYGRQGSSCSFRNIENHTSQELLIAEDSPVEPTPATQPPTRPLTRNEAPNAVPRNYTTTLVQTPIPVPRPHPAYTASTTAQYAVNPVPTPAPRKPTPSSVTPFAPPTEPPRARGKRTLDDRVNAWEARYREMKDVNLQAAQKHLSEWLEDLTMRQIAINRVLMSRFTDNNARQK</sequence>
<gene>
    <name evidence="2" type="ORF">B0T22DRAFT_34610</name>
</gene>
<feature type="region of interest" description="Disordered" evidence="1">
    <location>
        <begin position="367"/>
        <end position="395"/>
    </location>
</feature>
<dbReference type="EMBL" id="JAULSO010000001">
    <property type="protein sequence ID" value="KAK3693165.1"/>
    <property type="molecule type" value="Genomic_DNA"/>
</dbReference>
<feature type="compositionally biased region" description="Acidic residues" evidence="1">
    <location>
        <begin position="1"/>
        <end position="20"/>
    </location>
</feature>
<feature type="region of interest" description="Disordered" evidence="1">
    <location>
        <begin position="308"/>
        <end position="330"/>
    </location>
</feature>
<reference evidence="2" key="2">
    <citation type="submission" date="2023-06" db="EMBL/GenBank/DDBJ databases">
        <authorList>
            <consortium name="Lawrence Berkeley National Laboratory"/>
            <person name="Haridas S."/>
            <person name="Hensen N."/>
            <person name="Bonometti L."/>
            <person name="Westerberg I."/>
            <person name="Brannstrom I.O."/>
            <person name="Guillou S."/>
            <person name="Cros-Aarteil S."/>
            <person name="Calhoun S."/>
            <person name="Kuo A."/>
            <person name="Mondo S."/>
            <person name="Pangilinan J."/>
            <person name="Riley R."/>
            <person name="Labutti K."/>
            <person name="Andreopoulos B."/>
            <person name="Lipzen A."/>
            <person name="Chen C."/>
            <person name="Yanf M."/>
            <person name="Daum C."/>
            <person name="Ng V."/>
            <person name="Clum A."/>
            <person name="Steindorff A."/>
            <person name="Ohm R."/>
            <person name="Martin F."/>
            <person name="Silar P."/>
            <person name="Natvig D."/>
            <person name="Lalanne C."/>
            <person name="Gautier V."/>
            <person name="Ament-Velasquez S.L."/>
            <person name="Kruys A."/>
            <person name="Hutchinson M.I."/>
            <person name="Powell A.J."/>
            <person name="Barry K."/>
            <person name="Miller A.N."/>
            <person name="Grigoriev I.V."/>
            <person name="Debuchy R."/>
            <person name="Gladieux P."/>
            <person name="Thoren M.H."/>
            <person name="Johannesson H."/>
        </authorList>
    </citation>
    <scope>NUCLEOTIDE SEQUENCE</scope>
    <source>
        <strain evidence="2">CBS 314.62</strain>
    </source>
</reference>
<feature type="compositionally biased region" description="Pro residues" evidence="1">
    <location>
        <begin position="311"/>
        <end position="321"/>
    </location>
</feature>
<protein>
    <submittedName>
        <fullName evidence="2">Uncharacterized protein</fullName>
    </submittedName>
</protein>
<evidence type="ECO:0000313" key="3">
    <source>
        <dbReference type="Proteomes" id="UP001270362"/>
    </source>
</evidence>
<dbReference type="Pfam" id="PF12511">
    <property type="entry name" value="DUF3716"/>
    <property type="match status" value="1"/>
</dbReference>
<feature type="compositionally biased region" description="Basic and acidic residues" evidence="1">
    <location>
        <begin position="91"/>
        <end position="104"/>
    </location>
</feature>
<proteinExistence type="predicted"/>